<sequence>MTEPHWTTYLAALLTPTIAVFGASIAYHQWRTAQNKLKLDLFERRLSIYEAARDYLASVLTSGKTSQEAELKFLSGTRGAKWLFDDAIVQYLDNVLWHKICELGCIQSELEGLPAGEERSRNVHASADIRKWMVEQTSVLDKKFSPYLSLRH</sequence>
<protein>
    <recommendedName>
        <fullName evidence="4">DUF2489 domain-containing protein</fullName>
    </recommendedName>
</protein>
<evidence type="ECO:0000313" key="2">
    <source>
        <dbReference type="EMBL" id="OAI14935.1"/>
    </source>
</evidence>
<dbReference type="EMBL" id="LUUK01000196">
    <property type="protein sequence ID" value="OAI14935.1"/>
    <property type="molecule type" value="Genomic_DNA"/>
</dbReference>
<comment type="caution">
    <text evidence="2">The sequence shown here is derived from an EMBL/GenBank/DDBJ whole genome shotgun (WGS) entry which is preliminary data.</text>
</comment>
<evidence type="ECO:0000256" key="1">
    <source>
        <dbReference type="SAM" id="Phobius"/>
    </source>
</evidence>
<keyword evidence="1" id="KW-0812">Transmembrane</keyword>
<evidence type="ECO:0000313" key="3">
    <source>
        <dbReference type="Proteomes" id="UP000077628"/>
    </source>
</evidence>
<evidence type="ECO:0008006" key="4">
    <source>
        <dbReference type="Google" id="ProtNLM"/>
    </source>
</evidence>
<organism evidence="2 3">
    <name type="scientific">Methylomonas koyamae</name>
    <dbReference type="NCBI Taxonomy" id="702114"/>
    <lineage>
        <taxon>Bacteria</taxon>
        <taxon>Pseudomonadati</taxon>
        <taxon>Pseudomonadota</taxon>
        <taxon>Gammaproteobacteria</taxon>
        <taxon>Methylococcales</taxon>
        <taxon>Methylococcaceae</taxon>
        <taxon>Methylomonas</taxon>
    </lineage>
</organism>
<proteinExistence type="predicted"/>
<name>A0A177NAP1_9GAMM</name>
<feature type="transmembrane region" description="Helical" evidence="1">
    <location>
        <begin position="6"/>
        <end position="27"/>
    </location>
</feature>
<keyword evidence="1" id="KW-0472">Membrane</keyword>
<accession>A0A177NAP1</accession>
<keyword evidence="1" id="KW-1133">Transmembrane helix</keyword>
<dbReference type="RefSeq" id="WP_064030827.1">
    <property type="nucleotide sequence ID" value="NZ_LUUK01000196.1"/>
</dbReference>
<dbReference type="Proteomes" id="UP000077628">
    <property type="component" value="Unassembled WGS sequence"/>
</dbReference>
<dbReference type="AlphaFoldDB" id="A0A177NAP1"/>
<dbReference type="STRING" id="702114.A1355_11705"/>
<keyword evidence="3" id="KW-1185">Reference proteome</keyword>
<dbReference type="OrthoDB" id="7068331at2"/>
<gene>
    <name evidence="2" type="ORF">A1355_11705</name>
</gene>
<reference evidence="3" key="1">
    <citation type="submission" date="2016-03" db="EMBL/GenBank/DDBJ databases">
        <authorList>
            <person name="Heylen K."/>
            <person name="De Vos P."/>
            <person name="Vekeman B."/>
        </authorList>
    </citation>
    <scope>NUCLEOTIDE SEQUENCE [LARGE SCALE GENOMIC DNA]</scope>
    <source>
        <strain evidence="3">R-45383</strain>
    </source>
</reference>